<evidence type="ECO:0000256" key="6">
    <source>
        <dbReference type="ARBA" id="ARBA00022692"/>
    </source>
</evidence>
<evidence type="ECO:0000256" key="12">
    <source>
        <dbReference type="ARBA" id="ARBA00032214"/>
    </source>
</evidence>
<evidence type="ECO:0000313" key="17">
    <source>
        <dbReference type="Proteomes" id="UP000248606"/>
    </source>
</evidence>
<evidence type="ECO:0000256" key="9">
    <source>
        <dbReference type="ARBA" id="ARBA00022989"/>
    </source>
</evidence>
<dbReference type="RefSeq" id="WP_290595404.1">
    <property type="nucleotide sequence ID" value="NZ_CAKZIO010000003.1"/>
</dbReference>
<dbReference type="PROSITE" id="PS50106">
    <property type="entry name" value="PDZ"/>
    <property type="match status" value="1"/>
</dbReference>
<dbReference type="InterPro" id="IPR001478">
    <property type="entry name" value="PDZ"/>
</dbReference>
<dbReference type="Proteomes" id="UP000248606">
    <property type="component" value="Unassembled WGS sequence"/>
</dbReference>
<dbReference type="InterPro" id="IPR036034">
    <property type="entry name" value="PDZ_sf"/>
</dbReference>
<dbReference type="PANTHER" id="PTHR42837:SF2">
    <property type="entry name" value="MEMBRANE METALLOPROTEASE ARASP2, CHLOROPLASTIC-RELATED"/>
    <property type="match status" value="1"/>
</dbReference>
<evidence type="ECO:0000259" key="15">
    <source>
        <dbReference type="PROSITE" id="PS50106"/>
    </source>
</evidence>
<evidence type="ECO:0000256" key="8">
    <source>
        <dbReference type="ARBA" id="ARBA00022833"/>
    </source>
</evidence>
<evidence type="ECO:0000256" key="14">
    <source>
        <dbReference type="SAM" id="Phobius"/>
    </source>
</evidence>
<dbReference type="GO" id="GO:0016020">
    <property type="term" value="C:membrane"/>
    <property type="evidence" value="ECO:0007669"/>
    <property type="project" value="UniProtKB-SubCell"/>
</dbReference>
<feature type="domain" description="PDZ" evidence="15">
    <location>
        <begin position="151"/>
        <end position="204"/>
    </location>
</feature>
<feature type="transmembrane region" description="Helical" evidence="14">
    <location>
        <begin position="98"/>
        <end position="125"/>
    </location>
</feature>
<evidence type="ECO:0000256" key="7">
    <source>
        <dbReference type="ARBA" id="ARBA00022801"/>
    </source>
</evidence>
<evidence type="ECO:0000256" key="10">
    <source>
        <dbReference type="ARBA" id="ARBA00023049"/>
    </source>
</evidence>
<reference evidence="16 17" key="1">
    <citation type="submission" date="2017-08" db="EMBL/GenBank/DDBJ databases">
        <title>Infants hospitalized years apart are colonized by the same room-sourced microbial strains.</title>
        <authorList>
            <person name="Brooks B."/>
            <person name="Olm M.R."/>
            <person name="Firek B.A."/>
            <person name="Baker R."/>
            <person name="Thomas B.C."/>
            <person name="Morowitz M.J."/>
            <person name="Banfield J.F."/>
        </authorList>
    </citation>
    <scope>NUCLEOTIDE SEQUENCE [LARGE SCALE GENOMIC DNA]</scope>
    <source>
        <strain evidence="16">S2_006_000_R1_57</strain>
    </source>
</reference>
<dbReference type="InterPro" id="IPR008915">
    <property type="entry name" value="Peptidase_M50"/>
</dbReference>
<feature type="transmembrane region" description="Helical" evidence="14">
    <location>
        <begin position="323"/>
        <end position="341"/>
    </location>
</feature>
<dbReference type="Pfam" id="PF02163">
    <property type="entry name" value="Peptidase_M50"/>
    <property type="match status" value="1"/>
</dbReference>
<comment type="subcellular location">
    <subcellularLocation>
        <location evidence="2">Membrane</location>
        <topology evidence="2">Multi-pass membrane protein</topology>
    </subcellularLocation>
</comment>
<accession>A0A2W5KBD5</accession>
<dbReference type="GO" id="GO:0006508">
    <property type="term" value="P:proteolysis"/>
    <property type="evidence" value="ECO:0007669"/>
    <property type="project" value="UniProtKB-KW"/>
</dbReference>
<evidence type="ECO:0000256" key="4">
    <source>
        <dbReference type="ARBA" id="ARBA00019897"/>
    </source>
</evidence>
<evidence type="ECO:0000256" key="3">
    <source>
        <dbReference type="ARBA" id="ARBA00007931"/>
    </source>
</evidence>
<evidence type="ECO:0000256" key="13">
    <source>
        <dbReference type="ARBA" id="ARBA00033476"/>
    </source>
</evidence>
<dbReference type="CDD" id="cd06163">
    <property type="entry name" value="S2P-M50_PDZ_RseP-like"/>
    <property type="match status" value="1"/>
</dbReference>
<dbReference type="AlphaFoldDB" id="A0A2W5KBD5"/>
<evidence type="ECO:0000256" key="1">
    <source>
        <dbReference type="ARBA" id="ARBA00001947"/>
    </source>
</evidence>
<dbReference type="InterPro" id="IPR004387">
    <property type="entry name" value="Pept_M50_Zn"/>
</dbReference>
<keyword evidence="7" id="KW-0378">Hydrolase</keyword>
<keyword evidence="8" id="KW-0862">Zinc</keyword>
<keyword evidence="11 14" id="KW-0472">Membrane</keyword>
<evidence type="ECO:0000256" key="2">
    <source>
        <dbReference type="ARBA" id="ARBA00004141"/>
    </source>
</evidence>
<dbReference type="InterPro" id="IPR041489">
    <property type="entry name" value="PDZ_6"/>
</dbReference>
<evidence type="ECO:0000313" key="16">
    <source>
        <dbReference type="EMBL" id="PZP89812.1"/>
    </source>
</evidence>
<proteinExistence type="inferred from homology"/>
<comment type="cofactor">
    <cofactor evidence="1">
        <name>Zn(2+)</name>
        <dbReference type="ChEBI" id="CHEBI:29105"/>
    </cofactor>
</comment>
<evidence type="ECO:0000256" key="5">
    <source>
        <dbReference type="ARBA" id="ARBA00022670"/>
    </source>
</evidence>
<dbReference type="Pfam" id="PF17820">
    <property type="entry name" value="PDZ_6"/>
    <property type="match status" value="1"/>
</dbReference>
<dbReference type="Gene3D" id="2.30.42.10">
    <property type="match status" value="1"/>
</dbReference>
<name>A0A2W5KBD5_9ACTN</name>
<dbReference type="SUPFAM" id="SSF50156">
    <property type="entry name" value="PDZ domain-like"/>
    <property type="match status" value="1"/>
</dbReference>
<dbReference type="GO" id="GO:0004222">
    <property type="term" value="F:metalloendopeptidase activity"/>
    <property type="evidence" value="ECO:0007669"/>
    <property type="project" value="InterPro"/>
</dbReference>
<keyword evidence="6 14" id="KW-0812">Transmembrane</keyword>
<dbReference type="SMART" id="SM00228">
    <property type="entry name" value="PDZ"/>
    <property type="match status" value="1"/>
</dbReference>
<keyword evidence="5" id="KW-0645">Protease</keyword>
<dbReference type="EMBL" id="QFOZ01000001">
    <property type="protein sequence ID" value="PZP89812.1"/>
    <property type="molecule type" value="Genomic_DNA"/>
</dbReference>
<organism evidence="16 17">
    <name type="scientific">Lawsonella clevelandensis</name>
    <dbReference type="NCBI Taxonomy" id="1528099"/>
    <lineage>
        <taxon>Bacteria</taxon>
        <taxon>Bacillati</taxon>
        <taxon>Actinomycetota</taxon>
        <taxon>Actinomycetes</taxon>
        <taxon>Mycobacteriales</taxon>
        <taxon>Lawsonellaceae</taxon>
        <taxon>Lawsonella</taxon>
    </lineage>
</organism>
<keyword evidence="10" id="KW-0482">Metalloprotease</keyword>
<comment type="similarity">
    <text evidence="3">Belongs to the peptidase M50B family.</text>
</comment>
<keyword evidence="9 14" id="KW-1133">Transmembrane helix</keyword>
<gene>
    <name evidence="16" type="ORF">DI579_01215</name>
</gene>
<evidence type="ECO:0000256" key="11">
    <source>
        <dbReference type="ARBA" id="ARBA00023136"/>
    </source>
</evidence>
<protein>
    <recommendedName>
        <fullName evidence="4">Zinc metalloprotease Rip1</fullName>
    </recommendedName>
    <alternativeName>
        <fullName evidence="12">S2P endopeptidase</fullName>
    </alternativeName>
    <alternativeName>
        <fullName evidence="13">Site-2-type intramembrane protease</fullName>
    </alternativeName>
</protein>
<comment type="caution">
    <text evidence="16">The sequence shown here is derived from an EMBL/GenBank/DDBJ whole genome shotgun (WGS) entry which is preliminary data.</text>
</comment>
<dbReference type="PANTHER" id="PTHR42837">
    <property type="entry name" value="REGULATOR OF SIGMA-E PROTEASE RSEP"/>
    <property type="match status" value="1"/>
</dbReference>
<sequence>MSFALGIILFILGIAISVALHEAGHLLTAKWSGMRVRAYFIGFGPTLFSWHKGGTEYGFKALPLGGYCDIAGMTILDEELTEEEAPDAMYKKPAWKRIIVMLGGIIMNVLLGISLIWVVAAAWGLPNTNSPIVTRVAATTCVADQHSDGSVAKCSGNGPAAAAGIRAGDIITHVNGHKIQNSAQVISLTQSATTDVEYTVMRDGKTYTFHVHPEQAFRLVKKPDAGKDDKGTLTKVAVAGVSVREEPLEPIRHYNGATAFPAAMKFSWEINGAIAKALVHIPAQIPGLVKAIFGGERSADSPMSIVGASVAGGDALAFGSWSVFLMLLAQINFCLALFNLIPLPPLDGGHVVVVLYEKIRDGIRRLEGKDPKGPADYSKLMPLTTVVVGLLVLLFIVTVVADVVNPVRLMQ</sequence>
<feature type="transmembrane region" description="Helical" evidence="14">
    <location>
        <begin position="380"/>
        <end position="404"/>
    </location>
</feature>